<dbReference type="InterPro" id="IPR013424">
    <property type="entry name" value="Ice-binding_C"/>
</dbReference>
<feature type="domain" description="Ice-binding protein C-terminal" evidence="2">
    <location>
        <begin position="183"/>
        <end position="205"/>
    </location>
</feature>
<reference evidence="3 4" key="1">
    <citation type="journal article" date="2019" name="Int. J. Syst. Evol. Microbiol.">
        <title>The Draft Whole-Genome Sequence of the Antibiotic Producer Empedobacter haloabium ATCC 31962 Provides Indications for Its Taxonomic Reclassification.</title>
        <authorList>
            <person name="Miess H."/>
            <person name="Arlt P."/>
            <person name="Apel A.K."/>
            <person name="Weber T."/>
            <person name="Nieselt K."/>
            <person name="Hanssen F."/>
            <person name="Czemmel S."/>
            <person name="Nahnsen S."/>
            <person name="Gross H."/>
        </authorList>
    </citation>
    <scope>NUCLEOTIDE SEQUENCE [LARGE SCALE GENOMIC DNA]</scope>
    <source>
        <strain evidence="3 4">ATCC 31962</strain>
    </source>
</reference>
<keyword evidence="1" id="KW-0732">Signal</keyword>
<evidence type="ECO:0000256" key="1">
    <source>
        <dbReference type="SAM" id="SignalP"/>
    </source>
</evidence>
<gene>
    <name evidence="3" type="ORF">E7V67_016025</name>
</gene>
<feature type="signal peptide" evidence="1">
    <location>
        <begin position="1"/>
        <end position="27"/>
    </location>
</feature>
<accession>A0ABZ1UGB2</accession>
<organism evidence="3 4">
    <name type="scientific">[Empedobacter] haloabium</name>
    <dbReference type="NCBI Taxonomy" id="592317"/>
    <lineage>
        <taxon>Bacteria</taxon>
        <taxon>Pseudomonadati</taxon>
        <taxon>Pseudomonadota</taxon>
        <taxon>Betaproteobacteria</taxon>
        <taxon>Burkholderiales</taxon>
        <taxon>Oxalobacteraceae</taxon>
        <taxon>Telluria group</taxon>
        <taxon>Telluria group incertae sedis</taxon>
    </lineage>
</organism>
<feature type="chain" id="PRO_5045899143" evidence="1">
    <location>
        <begin position="28"/>
        <end position="208"/>
    </location>
</feature>
<evidence type="ECO:0000259" key="2">
    <source>
        <dbReference type="Pfam" id="PF07589"/>
    </source>
</evidence>
<proteinExistence type="predicted"/>
<evidence type="ECO:0000313" key="4">
    <source>
        <dbReference type="Proteomes" id="UP000321323"/>
    </source>
</evidence>
<keyword evidence="4" id="KW-1185">Reference proteome</keyword>
<protein>
    <submittedName>
        <fullName evidence="3">PEP-CTERM sorting domain-containing protein</fullName>
    </submittedName>
</protein>
<dbReference type="NCBIfam" id="TIGR02595">
    <property type="entry name" value="PEP_CTERM"/>
    <property type="match status" value="1"/>
</dbReference>
<sequence>MKPFMRHLAAGVTATLLLFNFSATAHAAVADASSADATLAGSPADAFVFVSGWNPHAGPDGNRSGLAPAFDPYGSGAWTLLDKYDHRADFRNLGPLRFTFSETSSTTGVWSVTNTSATTGVTLDLAFAIHAGSPGAAWLFDDQAILPGQTLDGTWEVRWTNRAGVPPDFSSLALFGRDVVLAPVPEPGAVGMVLAGLGVLFLRRREEN</sequence>
<dbReference type="Proteomes" id="UP000321323">
    <property type="component" value="Chromosome"/>
</dbReference>
<dbReference type="Pfam" id="PF07589">
    <property type="entry name" value="PEP-CTERM"/>
    <property type="match status" value="1"/>
</dbReference>
<name>A0ABZ1UGB2_9BURK</name>
<evidence type="ECO:0000313" key="3">
    <source>
        <dbReference type="EMBL" id="WUR11219.1"/>
    </source>
</evidence>
<dbReference type="EMBL" id="CP136508">
    <property type="protein sequence ID" value="WUR11219.1"/>
    <property type="molecule type" value="Genomic_DNA"/>
</dbReference>